<name>A0ACB0E8F4_RANTA</name>
<organism evidence="1 2">
    <name type="scientific">Rangifer tarandus platyrhynchus</name>
    <name type="common">Svalbard reindeer</name>
    <dbReference type="NCBI Taxonomy" id="3082113"/>
    <lineage>
        <taxon>Eukaryota</taxon>
        <taxon>Metazoa</taxon>
        <taxon>Chordata</taxon>
        <taxon>Craniata</taxon>
        <taxon>Vertebrata</taxon>
        <taxon>Euteleostomi</taxon>
        <taxon>Mammalia</taxon>
        <taxon>Eutheria</taxon>
        <taxon>Laurasiatheria</taxon>
        <taxon>Artiodactyla</taxon>
        <taxon>Ruminantia</taxon>
        <taxon>Pecora</taxon>
        <taxon>Cervidae</taxon>
        <taxon>Odocoileinae</taxon>
        <taxon>Rangifer</taxon>
    </lineage>
</organism>
<gene>
    <name evidence="1" type="ORF">MRATA1EN3_LOCUS7912</name>
</gene>
<reference evidence="1" key="1">
    <citation type="submission" date="2023-05" db="EMBL/GenBank/DDBJ databases">
        <authorList>
            <consortium name="ELIXIR-Norway"/>
        </authorList>
    </citation>
    <scope>NUCLEOTIDE SEQUENCE</scope>
</reference>
<protein>
    <submittedName>
        <fullName evidence="1">Uncharacterized protein</fullName>
    </submittedName>
</protein>
<proteinExistence type="predicted"/>
<dbReference type="EMBL" id="OX596101">
    <property type="protein sequence ID" value="CAI9696699.1"/>
    <property type="molecule type" value="Genomic_DNA"/>
</dbReference>
<dbReference type="Proteomes" id="UP001162501">
    <property type="component" value="Chromosome 17"/>
</dbReference>
<evidence type="ECO:0000313" key="2">
    <source>
        <dbReference type="Proteomes" id="UP001162501"/>
    </source>
</evidence>
<sequence length="145" mass="15982">MCGLTVGRTGQKAASPAGGEARSQSRRPSGKEARRTRGWEGRGFKIRLTDEKLLEKGRFFQDLPETGPTDWQAGPSLHGTVVGTLGFRHSPHSPPPPFLQRASNPSQPRASAEVRQEPARTFRVSVTLVLDFRLQNRKRRNVGGV</sequence>
<accession>A0ACB0E8F4</accession>
<evidence type="ECO:0000313" key="1">
    <source>
        <dbReference type="EMBL" id="CAI9696699.1"/>
    </source>
</evidence>